<evidence type="ECO:0000313" key="2">
    <source>
        <dbReference type="Proteomes" id="UP001240236"/>
    </source>
</evidence>
<proteinExistence type="predicted"/>
<organism evidence="1 2">
    <name type="scientific">Catenuloplanes indicus</name>
    <dbReference type="NCBI Taxonomy" id="137267"/>
    <lineage>
        <taxon>Bacteria</taxon>
        <taxon>Bacillati</taxon>
        <taxon>Actinomycetota</taxon>
        <taxon>Actinomycetes</taxon>
        <taxon>Micromonosporales</taxon>
        <taxon>Micromonosporaceae</taxon>
        <taxon>Catenuloplanes</taxon>
    </lineage>
</organism>
<dbReference type="RefSeq" id="WP_307236908.1">
    <property type="nucleotide sequence ID" value="NZ_JAUSUZ010000001.1"/>
</dbReference>
<sequence length="731" mass="75108">MQDTTTASLRAELAGLTGAERVRPLLQLGQQLMNDYWRSGPGQPGALPYLNQAIEVVSEACEHLETGDAHRGSAVAMLGVARAMRGLAHAGPPADCDTGVVLLEEALSAGTLPPGLRMMSRMTLGQLYLTRAVRGSATGDDAGRAAACFRAVRTENLVQAEMRAAAETMLELAEALQAVRGGPGGPAGLDFARITRMMSALQDMQDRMRAGTSAFGTMPSFLDADDLARQDPLDRPVPFVEVEVEVEVDAPAAEPERAAAPAPDAHPLALALTGATDVFAAAAMLLSPQPPPASIADIDDLAGLAATAVYTADPADPADLLLLAAALHTRARHDDADPDDPDGDHRVAGRHLLEALEALPPGHPAAVTVLGCLGAFLDGEPPLGGLAGRFADRADAIIAAGATDAAAPVLRAVCRACGGGDPVSPESVPDTLPWAARAREVMRAAGRTRARLGGAAPADIAAALRRLRVDGLAGPDGLFLHAADGRLLASWPPDWRRALIIDGTDTAPPPGVVVSYLASTDRVPALLDRDTPPVSAHPVFVANPRGDRDAASVDTMILRRLFHPRSVGFGRTAEHSAGAGTPAEVAAHLDASLLHLGCDADDDGLRLAGPATLGTAEIRAHGGRAGGVAILPASAGAACARLAGALLDGGFAGVVGWSRPVPATAESLALFMLHLKLVDGGLPPADAVHDVRGWLADTARTAPAHLPAGYAPALRDPATAGAADSLRYWGR</sequence>
<evidence type="ECO:0008006" key="3">
    <source>
        <dbReference type="Google" id="ProtNLM"/>
    </source>
</evidence>
<name>A0AAE4AVI6_9ACTN</name>
<comment type="caution">
    <text evidence="1">The sequence shown here is derived from an EMBL/GenBank/DDBJ whole genome shotgun (WGS) entry which is preliminary data.</text>
</comment>
<accession>A0AAE4AVI6</accession>
<dbReference type="Proteomes" id="UP001240236">
    <property type="component" value="Unassembled WGS sequence"/>
</dbReference>
<dbReference type="EMBL" id="JAUSUZ010000001">
    <property type="protein sequence ID" value="MDQ0364950.1"/>
    <property type="molecule type" value="Genomic_DNA"/>
</dbReference>
<dbReference type="AlphaFoldDB" id="A0AAE4AVI6"/>
<reference evidence="1 2" key="1">
    <citation type="submission" date="2023-07" db="EMBL/GenBank/DDBJ databases">
        <title>Sequencing the genomes of 1000 actinobacteria strains.</title>
        <authorList>
            <person name="Klenk H.-P."/>
        </authorList>
    </citation>
    <scope>NUCLEOTIDE SEQUENCE [LARGE SCALE GENOMIC DNA]</scope>
    <source>
        <strain evidence="1 2">DSM 44709</strain>
    </source>
</reference>
<protein>
    <recommendedName>
        <fullName evidence="3">CHAT domain-containing protein</fullName>
    </recommendedName>
</protein>
<keyword evidence="2" id="KW-1185">Reference proteome</keyword>
<evidence type="ECO:0000313" key="1">
    <source>
        <dbReference type="EMBL" id="MDQ0364950.1"/>
    </source>
</evidence>
<gene>
    <name evidence="1" type="ORF">J2S42_001619</name>
</gene>